<reference evidence="2" key="1">
    <citation type="submission" date="2016-09" db="EMBL/GenBank/DDBJ databases">
        <authorList>
            <person name="Gulvik C.A."/>
        </authorList>
    </citation>
    <scope>NUCLEOTIDE SEQUENCE [LARGE SCALE GENOMIC DNA]</scope>
    <source>
        <strain evidence="2">LMG 8895</strain>
    </source>
</reference>
<accession>A0A1E5GJI3</accession>
<dbReference type="RefSeq" id="WP_069663907.1">
    <property type="nucleotide sequence ID" value="NZ_JBHUJJ010000002.1"/>
</dbReference>
<evidence type="ECO:0000313" key="1">
    <source>
        <dbReference type="EMBL" id="OEG12755.1"/>
    </source>
</evidence>
<sequence length="325" mass="37720">MSNIKIIEEEIEKILIKDKRSWVRLFELIREVEIGTLWKPEHKSFTRWIQHLAYESGVTESLIWKRKKAGEIYSDYQKRAKKNGIIVPRIEDVEVSPDNFELVEKISQGNKDIKDNLMEKVLQRELKRSDLLNAWKSVKTIRSGEEGSIVKKNGHSEVGLSIKEKELALSVSDISISLTYSSWLDSLPDLSINTLMTYSKKKVYKLLPKFSFYSSITDRSHTIDFLLLENHTSKPHQLNLHSIEVVLSEEELQRSFNSRQYQQHMNYLWIAIPSILIEEISSKISEDYGIIEIGGEKVATVWRLSRFKPSSNKLDVIQEALTKVL</sequence>
<name>A0A1E5GJI3_9ENTE</name>
<comment type="caution">
    <text evidence="1">The sequence shown here is derived from an EMBL/GenBank/DDBJ whole genome shotgun (WGS) entry which is preliminary data.</text>
</comment>
<dbReference type="OrthoDB" id="2193203at2"/>
<protein>
    <submittedName>
        <fullName evidence="1">Uncharacterized protein</fullName>
    </submittedName>
</protein>
<proteinExistence type="predicted"/>
<organism evidence="1 2">
    <name type="scientific">Enterococcus termitis</name>
    <dbReference type="NCBI Taxonomy" id="332950"/>
    <lineage>
        <taxon>Bacteria</taxon>
        <taxon>Bacillati</taxon>
        <taxon>Bacillota</taxon>
        <taxon>Bacilli</taxon>
        <taxon>Lactobacillales</taxon>
        <taxon>Enterococcaceae</taxon>
        <taxon>Enterococcus</taxon>
    </lineage>
</organism>
<dbReference type="EMBL" id="MIJY01000029">
    <property type="protein sequence ID" value="OEG12755.1"/>
    <property type="molecule type" value="Genomic_DNA"/>
</dbReference>
<dbReference type="Proteomes" id="UP000095094">
    <property type="component" value="Unassembled WGS sequence"/>
</dbReference>
<dbReference type="AlphaFoldDB" id="A0A1E5GJI3"/>
<evidence type="ECO:0000313" key="2">
    <source>
        <dbReference type="Proteomes" id="UP000095094"/>
    </source>
</evidence>
<keyword evidence="2" id="KW-1185">Reference proteome</keyword>
<gene>
    <name evidence="1" type="ORF">BCR25_19595</name>
</gene>